<organism evidence="2 3">
    <name type="scientific">Treponema saccharophilum DSM 2985</name>
    <dbReference type="NCBI Taxonomy" id="907348"/>
    <lineage>
        <taxon>Bacteria</taxon>
        <taxon>Pseudomonadati</taxon>
        <taxon>Spirochaetota</taxon>
        <taxon>Spirochaetia</taxon>
        <taxon>Spirochaetales</taxon>
        <taxon>Treponemataceae</taxon>
        <taxon>Treponema</taxon>
    </lineage>
</organism>
<feature type="chain" id="PRO_5005683538" description="Lipoprotein" evidence="1">
    <location>
        <begin position="26"/>
        <end position="156"/>
    </location>
</feature>
<dbReference type="RefSeq" id="WP_002702891.1">
    <property type="nucleotide sequence ID" value="NZ_AGRW01000037.1"/>
</dbReference>
<keyword evidence="1" id="KW-0732">Signal</keyword>
<dbReference type="AlphaFoldDB" id="H7EIN7"/>
<name>H7EIN7_9SPIR</name>
<dbReference type="STRING" id="907348.TresaDRAFT_2443"/>
<accession>H7EIN7</accession>
<feature type="signal peptide" evidence="1">
    <location>
        <begin position="1"/>
        <end position="25"/>
    </location>
</feature>
<sequence length="156" mass="16708">MKSVKKILFGAFAFAALSFGLASCADDEEESLKCVAEYVGTGSAQDSDGVICTCTVRASFYNNKEYKIDMNATAVATGESAATATIDGTIEIGTYTGDATKDGTVRCTATKEYDDEQEKLVDVATKTTDEVTIANGEFTLDLSDEFENLEVTLKRK</sequence>
<dbReference type="PATRIC" id="fig|907348.3.peg.692"/>
<evidence type="ECO:0008006" key="4">
    <source>
        <dbReference type="Google" id="ProtNLM"/>
    </source>
</evidence>
<dbReference type="PROSITE" id="PS51257">
    <property type="entry name" value="PROKAR_LIPOPROTEIN"/>
    <property type="match status" value="1"/>
</dbReference>
<dbReference type="Proteomes" id="UP000003571">
    <property type="component" value="Unassembled WGS sequence"/>
</dbReference>
<evidence type="ECO:0000256" key="1">
    <source>
        <dbReference type="SAM" id="SignalP"/>
    </source>
</evidence>
<dbReference type="EMBL" id="AGRW01000037">
    <property type="protein sequence ID" value="EIC02565.1"/>
    <property type="molecule type" value="Genomic_DNA"/>
</dbReference>
<gene>
    <name evidence="2" type="ORF">TresaDRAFT_2443</name>
</gene>
<protein>
    <recommendedName>
        <fullName evidence="4">Lipoprotein</fullName>
    </recommendedName>
</protein>
<comment type="caution">
    <text evidence="2">The sequence shown here is derived from an EMBL/GenBank/DDBJ whole genome shotgun (WGS) entry which is preliminary data.</text>
</comment>
<proteinExistence type="predicted"/>
<reference evidence="2 3" key="1">
    <citation type="submission" date="2011-09" db="EMBL/GenBank/DDBJ databases">
        <title>The draft genome of Treponema saccharophilum DSM 2985.</title>
        <authorList>
            <consortium name="US DOE Joint Genome Institute (JGI-PGF)"/>
            <person name="Lucas S."/>
            <person name="Copeland A."/>
            <person name="Lapidus A."/>
            <person name="Glavina del Rio T."/>
            <person name="Dalin E."/>
            <person name="Tice H."/>
            <person name="Bruce D."/>
            <person name="Goodwin L."/>
            <person name="Pitluck S."/>
            <person name="Peters L."/>
            <person name="Kyrpides N."/>
            <person name="Mavromatis K."/>
            <person name="Ivanova N."/>
            <person name="Markowitz V."/>
            <person name="Cheng J.-F."/>
            <person name="Hugenholtz P."/>
            <person name="Woyke T."/>
            <person name="Wu D."/>
            <person name="Gronow S."/>
            <person name="Wellnitz S."/>
            <person name="Brambilla E."/>
            <person name="Klenk H.-P."/>
            <person name="Eisen J.A."/>
        </authorList>
    </citation>
    <scope>NUCLEOTIDE SEQUENCE [LARGE SCALE GENOMIC DNA]</scope>
    <source>
        <strain evidence="2 3">DSM 2985</strain>
    </source>
</reference>
<keyword evidence="3" id="KW-1185">Reference proteome</keyword>
<evidence type="ECO:0000313" key="2">
    <source>
        <dbReference type="EMBL" id="EIC02565.1"/>
    </source>
</evidence>
<evidence type="ECO:0000313" key="3">
    <source>
        <dbReference type="Proteomes" id="UP000003571"/>
    </source>
</evidence>